<comment type="caution">
    <text evidence="11">The sequence shown here is derived from an EMBL/GenBank/DDBJ whole genome shotgun (WGS) entry which is preliminary data.</text>
</comment>
<proteinExistence type="inferred from homology"/>
<dbReference type="PANTHER" id="PTHR47466:SF1">
    <property type="entry name" value="METALLOPROTEASE MEP1 (AFU_ORTHOLOGUE AFUA_1G07730)-RELATED"/>
    <property type="match status" value="1"/>
</dbReference>
<keyword evidence="9" id="KW-1133">Transmembrane helix</keyword>
<dbReference type="Pfam" id="PF05572">
    <property type="entry name" value="Peptidase_M43"/>
    <property type="match status" value="1"/>
</dbReference>
<keyword evidence="9" id="KW-0472">Membrane</keyword>
<dbReference type="SUPFAM" id="SSF55486">
    <property type="entry name" value="Metalloproteases ('zincins'), catalytic domain"/>
    <property type="match status" value="1"/>
</dbReference>
<evidence type="ECO:0000256" key="4">
    <source>
        <dbReference type="ARBA" id="ARBA00022729"/>
    </source>
</evidence>
<evidence type="ECO:0000256" key="2">
    <source>
        <dbReference type="ARBA" id="ARBA00022670"/>
    </source>
</evidence>
<name>A0ABR3IYJ2_9AGAR</name>
<feature type="transmembrane region" description="Helical" evidence="9">
    <location>
        <begin position="52"/>
        <end position="77"/>
    </location>
</feature>
<keyword evidence="9" id="KW-0812">Transmembrane</keyword>
<gene>
    <name evidence="11" type="ORF">HGRIS_010998</name>
</gene>
<keyword evidence="8" id="KW-1015">Disulfide bond</keyword>
<evidence type="ECO:0000256" key="6">
    <source>
        <dbReference type="ARBA" id="ARBA00022833"/>
    </source>
</evidence>
<reference evidence="12" key="1">
    <citation type="submission" date="2024-06" db="EMBL/GenBank/DDBJ databases">
        <title>Multi-omics analyses provide insights into the biosynthesis of the anticancer antibiotic pleurotin in Hohenbuehelia grisea.</title>
        <authorList>
            <person name="Weaver J.A."/>
            <person name="Alberti F."/>
        </authorList>
    </citation>
    <scope>NUCLEOTIDE SEQUENCE [LARGE SCALE GENOMIC DNA]</scope>
    <source>
        <strain evidence="12">T-177</strain>
    </source>
</reference>
<evidence type="ECO:0000313" key="11">
    <source>
        <dbReference type="EMBL" id="KAL0948417.1"/>
    </source>
</evidence>
<comment type="similarity">
    <text evidence="1">Belongs to the peptidase M43B family.</text>
</comment>
<evidence type="ECO:0000259" key="10">
    <source>
        <dbReference type="Pfam" id="PF05572"/>
    </source>
</evidence>
<evidence type="ECO:0000256" key="3">
    <source>
        <dbReference type="ARBA" id="ARBA00022723"/>
    </source>
</evidence>
<feature type="domain" description="Peptidase M43 pregnancy-associated plasma-A" evidence="10">
    <location>
        <begin position="259"/>
        <end position="346"/>
    </location>
</feature>
<organism evidence="11 12">
    <name type="scientific">Hohenbuehelia grisea</name>
    <dbReference type="NCBI Taxonomy" id="104357"/>
    <lineage>
        <taxon>Eukaryota</taxon>
        <taxon>Fungi</taxon>
        <taxon>Dikarya</taxon>
        <taxon>Basidiomycota</taxon>
        <taxon>Agaricomycotina</taxon>
        <taxon>Agaricomycetes</taxon>
        <taxon>Agaricomycetidae</taxon>
        <taxon>Agaricales</taxon>
        <taxon>Pleurotineae</taxon>
        <taxon>Pleurotaceae</taxon>
        <taxon>Hohenbuehelia</taxon>
    </lineage>
</organism>
<evidence type="ECO:0000256" key="9">
    <source>
        <dbReference type="SAM" id="Phobius"/>
    </source>
</evidence>
<evidence type="ECO:0000256" key="8">
    <source>
        <dbReference type="ARBA" id="ARBA00023157"/>
    </source>
</evidence>
<dbReference type="InterPro" id="IPR024079">
    <property type="entry name" value="MetalloPept_cat_dom_sf"/>
</dbReference>
<evidence type="ECO:0000256" key="7">
    <source>
        <dbReference type="ARBA" id="ARBA00023049"/>
    </source>
</evidence>
<evidence type="ECO:0000256" key="1">
    <source>
        <dbReference type="ARBA" id="ARBA00008721"/>
    </source>
</evidence>
<keyword evidence="6" id="KW-0862">Zinc</keyword>
<dbReference type="EMBL" id="JASNQZ010000014">
    <property type="protein sequence ID" value="KAL0948417.1"/>
    <property type="molecule type" value="Genomic_DNA"/>
</dbReference>
<dbReference type="InterPro" id="IPR008754">
    <property type="entry name" value="Peptidase_M43"/>
</dbReference>
<protein>
    <recommendedName>
        <fullName evidence="10">Peptidase M43 pregnancy-associated plasma-A domain-containing protein</fullName>
    </recommendedName>
</protein>
<dbReference type="PANTHER" id="PTHR47466">
    <property type="match status" value="1"/>
</dbReference>
<dbReference type="Proteomes" id="UP001556367">
    <property type="component" value="Unassembled WGS sequence"/>
</dbReference>
<dbReference type="CDD" id="cd04275">
    <property type="entry name" value="ZnMc_pappalysin_like"/>
    <property type="match status" value="1"/>
</dbReference>
<evidence type="ECO:0000313" key="12">
    <source>
        <dbReference type="Proteomes" id="UP001556367"/>
    </source>
</evidence>
<keyword evidence="12" id="KW-1185">Reference proteome</keyword>
<keyword evidence="4" id="KW-0732">Signal</keyword>
<keyword evidence="5" id="KW-0378">Hydrolase</keyword>
<accession>A0ABR3IYJ2</accession>
<evidence type="ECO:0000256" key="5">
    <source>
        <dbReference type="ARBA" id="ARBA00022801"/>
    </source>
</evidence>
<keyword evidence="3" id="KW-0479">Metal-binding</keyword>
<sequence length="353" mass="38980">MTTYYSGDRGSHSMTTSVTYSEFRRRWHINKFKKQLKQLCFLYSDSLRLTPFTAYSSFIIAMLGFFVTFLTAASFVLGTPTNPTDIVARACGNTPTPEEVLAAERQFAADRAAKSTDTYRPLSATLQVYFHVISEDSTPGGGNIPDDQIRKQMNVLNSDFSSATVTWNLVNITRTVNSDWFSNALPNTPEQTLMKATLRQGGPNDLNVYTVAFRPGVAGLGAPSSILGYATFPSDYHKKPSDDGVVILFSSLPDGATPHYNHGRTMTHEVGHWCGLYHTFQNGCEGEGDHVADTNAEASSAQGCPAGRDTCKQPGEDPIHNYMDYTYDTCMNSFTPGQIQRMSEQLRTYRGLS</sequence>
<dbReference type="Gene3D" id="3.40.390.10">
    <property type="entry name" value="Collagenase (Catalytic Domain)"/>
    <property type="match status" value="1"/>
</dbReference>
<keyword evidence="7" id="KW-0482">Metalloprotease</keyword>
<keyword evidence="2" id="KW-0645">Protease</keyword>